<gene>
    <name evidence="1" type="ORF">M2350_002855</name>
</gene>
<dbReference type="InterPro" id="IPR007555">
    <property type="entry name" value="DUF499"/>
</dbReference>
<comment type="caution">
    <text evidence="1">The sequence shown here is derived from an EMBL/GenBank/DDBJ whole genome shotgun (WGS) entry which is preliminary data.</text>
</comment>
<dbReference type="RefSeq" id="WP_259099629.1">
    <property type="nucleotide sequence ID" value="NZ_CP130454.1"/>
</dbReference>
<keyword evidence="2" id="KW-1185">Reference proteome</keyword>
<evidence type="ECO:0000313" key="2">
    <source>
        <dbReference type="Proteomes" id="UP001204798"/>
    </source>
</evidence>
<dbReference type="EMBL" id="JANUCP010000005">
    <property type="protein sequence ID" value="MCS3920426.1"/>
    <property type="molecule type" value="Genomic_DNA"/>
</dbReference>
<dbReference type="Pfam" id="PF04465">
    <property type="entry name" value="DUF499"/>
    <property type="match status" value="1"/>
</dbReference>
<dbReference type="Proteomes" id="UP001204798">
    <property type="component" value="Unassembled WGS sequence"/>
</dbReference>
<evidence type="ECO:0000313" key="1">
    <source>
        <dbReference type="EMBL" id="MCS3920426.1"/>
    </source>
</evidence>
<accession>A0ABT2ESM5</accession>
<reference evidence="1 2" key="1">
    <citation type="submission" date="2022-08" db="EMBL/GenBank/DDBJ databases">
        <title>Bacterial and archaeal communities from various locations to study Microbial Dark Matter (Phase II).</title>
        <authorList>
            <person name="Stepanauskas R."/>
        </authorList>
    </citation>
    <scope>NUCLEOTIDE SEQUENCE [LARGE SCALE GENOMIC DNA]</scope>
    <source>
        <strain evidence="1 2">PD1</strain>
    </source>
</reference>
<organism evidence="1 2">
    <name type="scientific">Candidatus Fervidibacter sacchari</name>
    <dbReference type="NCBI Taxonomy" id="1448929"/>
    <lineage>
        <taxon>Bacteria</taxon>
        <taxon>Candidatus Fervidibacterota</taxon>
        <taxon>Candidatus Fervidibacter</taxon>
    </lineage>
</organism>
<evidence type="ECO:0008006" key="3">
    <source>
        <dbReference type="Google" id="ProtNLM"/>
    </source>
</evidence>
<protein>
    <recommendedName>
        <fullName evidence="3">AAA family ATPase</fullName>
    </recommendedName>
</protein>
<name>A0ABT2ESM5_9BACT</name>
<sequence length="880" mass="99353">MALRGVKRVWEVCEPHPDVFSRDPDPSLFAISLHHVAQGHADRDYTDPERFFSLTFMTRALSDLLERVIGRLAGQGRGAPILRLETPFGGGKTHTMTALYHIARHPEAVSEHEAIQSILQRLNLRALPTNIRVAVLDGRGLEVRERRINGITIKTLWGELAFQLGGKEGYEMVADADEARIAPGSERLTNLLQRYQPVLILMDELLDYLVKARAVKVGDSNLMEQTASFLGALTAAVNANPQSALIVALPASSLEVPVDDPTVAERIFQHAKKVLGRMELVETPVAQDEVFGVLRRRLFRNVGSEREHKRAVDAMQNYYAEYARFFPDRLRTPEYRARMLQAYPFHPELVDLLYERWGPHPQFQRTRGALRLLALVLRRLWNQRHSSAILIQPHHIDLADRHIRGEVVRLLDSSMDAVVTGDVLQRAKEIERDLGGEYAREELGKGTATCAFLYSISAATKEAGATEEEIRTALLRPEINPAMVSEVLGRLREGLWYLRYRDKRYFFTAKPNLNKVILDFESEVTDERVEETTKDWLSKVAGKGAGVFQVVIAPAEPQLVPDRAQPTLVLLPLDVDNAEAWMQRALESAGDGIRTNKNMLVFLTPERSRLAAVRSAVRRWLALKEIEKSPSFKEMDADDKEQVLGQLKDKEAEIEALLKQAYQSIYRPSESGLRKISLLSPEAIKARTLDEFVAQVLEKTGELIERVAPEFVKAMLGIEESKEVPITQVTNLFTGTPGQPILKQPQQAIYEVIQEGVMRKELAVKVGDKVYVGEKVPEEVLRDNRAVLVSSELPPPPPPPTETKPVTLRIRTSTKMLYSVLMAAEQLREFDATVAVEVHDETGEMNKKRSEIEKLLRDFGCTFEWEERDKPKGELKGKRE</sequence>
<proteinExistence type="predicted"/>